<comment type="caution">
    <text evidence="2">The sequence shown here is derived from an EMBL/GenBank/DDBJ whole genome shotgun (WGS) entry which is preliminary data.</text>
</comment>
<dbReference type="InterPro" id="IPR012340">
    <property type="entry name" value="NA-bd_OB-fold"/>
</dbReference>
<dbReference type="Gene3D" id="2.40.50.140">
    <property type="entry name" value="Nucleic acid-binding proteins"/>
    <property type="match status" value="1"/>
</dbReference>
<dbReference type="RefSeq" id="WP_354659719.1">
    <property type="nucleotide sequence ID" value="NZ_JBEXAC010000001.1"/>
</dbReference>
<keyword evidence="1" id="KW-1133">Transmembrane helix</keyword>
<gene>
    <name evidence="2" type="ORF">ABR189_06850</name>
</gene>
<accession>A0ABV2T226</accession>
<feature type="transmembrane region" description="Helical" evidence="1">
    <location>
        <begin position="12"/>
        <end position="32"/>
    </location>
</feature>
<evidence type="ECO:0000313" key="3">
    <source>
        <dbReference type="Proteomes" id="UP001549749"/>
    </source>
</evidence>
<feature type="transmembrane region" description="Helical" evidence="1">
    <location>
        <begin position="52"/>
        <end position="77"/>
    </location>
</feature>
<keyword evidence="3" id="KW-1185">Reference proteome</keyword>
<dbReference type="EMBL" id="JBEXAC010000001">
    <property type="protein sequence ID" value="MET6997079.1"/>
    <property type="molecule type" value="Genomic_DNA"/>
</dbReference>
<keyword evidence="1" id="KW-0812">Transmembrane</keyword>
<evidence type="ECO:0008006" key="4">
    <source>
        <dbReference type="Google" id="ProtNLM"/>
    </source>
</evidence>
<sequence>MECATGFTKVYWAIAITFSLFFLLQNVISAFGGEADHTMGDADAAIDHDHGIGFQFFTVKNLVGFFTIFGWVGLACINAELSTAAIVGISFICGLLMMVLMASLFYFISKLTESGTLKMQNAVGIIGEVYLPIMANRNNIGKVQLKVQGSVRELDAMTDDGTDLKTGMIVRVVQIINDQILLVTKQTS</sequence>
<dbReference type="Proteomes" id="UP001549749">
    <property type="component" value="Unassembled WGS sequence"/>
</dbReference>
<keyword evidence="1" id="KW-0472">Membrane</keyword>
<proteinExistence type="predicted"/>
<organism evidence="2 3">
    <name type="scientific">Chitinophaga defluvii</name>
    <dbReference type="NCBI Taxonomy" id="3163343"/>
    <lineage>
        <taxon>Bacteria</taxon>
        <taxon>Pseudomonadati</taxon>
        <taxon>Bacteroidota</taxon>
        <taxon>Chitinophagia</taxon>
        <taxon>Chitinophagales</taxon>
        <taxon>Chitinophagaceae</taxon>
        <taxon>Chitinophaga</taxon>
    </lineage>
</organism>
<evidence type="ECO:0000313" key="2">
    <source>
        <dbReference type="EMBL" id="MET6997079.1"/>
    </source>
</evidence>
<feature type="transmembrane region" description="Helical" evidence="1">
    <location>
        <begin position="84"/>
        <end position="108"/>
    </location>
</feature>
<evidence type="ECO:0000256" key="1">
    <source>
        <dbReference type="SAM" id="Phobius"/>
    </source>
</evidence>
<name>A0ABV2T226_9BACT</name>
<reference evidence="2 3" key="1">
    <citation type="submission" date="2024-06" db="EMBL/GenBank/DDBJ databases">
        <title>Chitinophaga defluvii sp. nov., isolated from municipal sewage.</title>
        <authorList>
            <person name="Zhang L."/>
        </authorList>
    </citation>
    <scope>NUCLEOTIDE SEQUENCE [LARGE SCALE GENOMIC DNA]</scope>
    <source>
        <strain evidence="2 3">H8</strain>
    </source>
</reference>
<protein>
    <recommendedName>
        <fullName evidence="4">NfeD-like partner-binding protein</fullName>
    </recommendedName>
</protein>